<dbReference type="GO" id="GO:0005975">
    <property type="term" value="P:carbohydrate metabolic process"/>
    <property type="evidence" value="ECO:0007669"/>
    <property type="project" value="InterPro"/>
</dbReference>
<dbReference type="Pfam" id="PF05147">
    <property type="entry name" value="LANC_like"/>
    <property type="match status" value="1"/>
</dbReference>
<proteinExistence type="predicted"/>
<protein>
    <submittedName>
        <fullName evidence="3">Lantibiotic modifying enzyme</fullName>
    </submittedName>
</protein>
<feature type="binding site" evidence="1">
    <location>
        <position position="331"/>
    </location>
    <ligand>
        <name>Zn(2+)</name>
        <dbReference type="ChEBI" id="CHEBI:29105"/>
    </ligand>
</feature>
<dbReference type="SUPFAM" id="SSF158745">
    <property type="entry name" value="LanC-like"/>
    <property type="match status" value="1"/>
</dbReference>
<feature type="binding site" evidence="1">
    <location>
        <position position="280"/>
    </location>
    <ligand>
        <name>Zn(2+)</name>
        <dbReference type="ChEBI" id="CHEBI:29105"/>
    </ligand>
</feature>
<dbReference type="GO" id="GO:0031179">
    <property type="term" value="P:peptide modification"/>
    <property type="evidence" value="ECO:0007669"/>
    <property type="project" value="InterPro"/>
</dbReference>
<evidence type="ECO:0000313" key="3">
    <source>
        <dbReference type="EMBL" id="MBB6553640.1"/>
    </source>
</evidence>
<dbReference type="Proteomes" id="UP000565579">
    <property type="component" value="Unassembled WGS sequence"/>
</dbReference>
<feature type="compositionally biased region" description="Low complexity" evidence="2">
    <location>
        <begin position="426"/>
        <end position="437"/>
    </location>
</feature>
<dbReference type="AlphaFoldDB" id="A0A7X0P1N7"/>
<keyword evidence="1" id="KW-0479">Metal-binding</keyword>
<dbReference type="PANTHER" id="PTHR12736">
    <property type="entry name" value="LANC-LIKE PROTEIN"/>
    <property type="match status" value="1"/>
</dbReference>
<name>A0A7X0P1N7_9ACTN</name>
<dbReference type="PRINTS" id="PR01950">
    <property type="entry name" value="LANCSUPER"/>
</dbReference>
<gene>
    <name evidence="3" type="ORF">HD593_008435</name>
</gene>
<dbReference type="Gene3D" id="1.50.10.10">
    <property type="match status" value="1"/>
</dbReference>
<dbReference type="InterPro" id="IPR012341">
    <property type="entry name" value="6hp_glycosidase-like_sf"/>
</dbReference>
<dbReference type="InterPro" id="IPR007822">
    <property type="entry name" value="LANC-like"/>
</dbReference>
<dbReference type="GO" id="GO:0046872">
    <property type="term" value="F:metal ion binding"/>
    <property type="evidence" value="ECO:0007669"/>
    <property type="project" value="UniProtKB-KW"/>
</dbReference>
<dbReference type="EMBL" id="JACHMI010000001">
    <property type="protein sequence ID" value="MBB6553640.1"/>
    <property type="molecule type" value="Genomic_DNA"/>
</dbReference>
<reference evidence="3 4" key="1">
    <citation type="submission" date="2020-08" db="EMBL/GenBank/DDBJ databases">
        <title>Sequencing the genomes of 1000 actinobacteria strains.</title>
        <authorList>
            <person name="Klenk H.-P."/>
        </authorList>
    </citation>
    <scope>NUCLEOTIDE SEQUENCE [LARGE SCALE GENOMIC DNA]</scope>
    <source>
        <strain evidence="3 4">DSM 43768</strain>
    </source>
</reference>
<evidence type="ECO:0000256" key="1">
    <source>
        <dbReference type="PIRSR" id="PIRSR607822-1"/>
    </source>
</evidence>
<dbReference type="PANTHER" id="PTHR12736:SF7">
    <property type="entry name" value="LANC-LIKE PROTEIN 3"/>
    <property type="match status" value="1"/>
</dbReference>
<sequence>MTGDLRAAVAIGERLAAEAVWSGERCNWVGAEPVNLLNGPGRALTYQALGPDLYGGSAGVALFLAQLAATVGQDSGRGRLRATALAAMRHAISRRDQVEPVARLGFYAGWAGLAAAALRVGALLGSAECAEAGIALSHDVGRLVEEPGERQYDLMSGTAGAVLALILAYRRIGDRTMAEAAAGAADRLLGSAAKGRTGWSWRSPGVRNQRDLTGISHGAAGVAVALVEAFLLTGQERFAAGARNAMRYENRWLNREEGNWPDFRENPGNRRARTYATLWCHGAPGIALSRLHAYAHLGEPRWGQDAITALATTERATGPLVESGSTNFSLCHGLTGNAEPFQEARALLGADAVGTDVPALVAAHGQQRYADTGFPWPCGTHTAETPSLMLGLAGIGYFYLRRFSPQVPSVLLPVRWALDHASAAVPSGSWASSSGSSRRPPDTTQRRRAHSPPLRVPLSRPSPAGRGPARSG</sequence>
<comment type="caution">
    <text evidence="3">The sequence shown here is derived from an EMBL/GenBank/DDBJ whole genome shotgun (WGS) entry which is preliminary data.</text>
</comment>
<dbReference type="PRINTS" id="PR01955">
    <property type="entry name" value="LANCFRANKIA"/>
</dbReference>
<evidence type="ECO:0000256" key="2">
    <source>
        <dbReference type="SAM" id="MobiDB-lite"/>
    </source>
</evidence>
<feature type="region of interest" description="Disordered" evidence="2">
    <location>
        <begin position="426"/>
        <end position="472"/>
    </location>
</feature>
<dbReference type="SMART" id="SM01260">
    <property type="entry name" value="LANC_like"/>
    <property type="match status" value="1"/>
</dbReference>
<keyword evidence="4" id="KW-1185">Reference proteome</keyword>
<keyword evidence="1" id="KW-0862">Zinc</keyword>
<feature type="compositionally biased region" description="Low complexity" evidence="2">
    <location>
        <begin position="451"/>
        <end position="463"/>
    </location>
</feature>
<dbReference type="RefSeq" id="WP_185107957.1">
    <property type="nucleotide sequence ID" value="NZ_BAAAXY010000160.1"/>
</dbReference>
<organism evidence="3 4">
    <name type="scientific">Nonomuraea rubra</name>
    <dbReference type="NCBI Taxonomy" id="46180"/>
    <lineage>
        <taxon>Bacteria</taxon>
        <taxon>Bacillati</taxon>
        <taxon>Actinomycetota</taxon>
        <taxon>Actinomycetes</taxon>
        <taxon>Streptosporangiales</taxon>
        <taxon>Streptosporangiaceae</taxon>
        <taxon>Nonomuraea</taxon>
    </lineage>
</organism>
<accession>A0A7X0P1N7</accession>
<evidence type="ECO:0000313" key="4">
    <source>
        <dbReference type="Proteomes" id="UP000565579"/>
    </source>
</evidence>
<feature type="binding site" evidence="1">
    <location>
        <position position="332"/>
    </location>
    <ligand>
        <name>Zn(2+)</name>
        <dbReference type="ChEBI" id="CHEBI:29105"/>
    </ligand>
</feature>
<dbReference type="GO" id="GO:0005886">
    <property type="term" value="C:plasma membrane"/>
    <property type="evidence" value="ECO:0007669"/>
    <property type="project" value="TreeGrafter"/>
</dbReference>